<reference evidence="1 2" key="1">
    <citation type="submission" date="2022-10" db="EMBL/GenBank/DDBJ databases">
        <title>Sphingomonas sp.</title>
        <authorList>
            <person name="Jin C."/>
        </authorList>
    </citation>
    <scope>NUCLEOTIDE SEQUENCE [LARGE SCALE GENOMIC DNA]</scope>
    <source>
        <strain evidence="1 2">BN140010</strain>
    </source>
</reference>
<organism evidence="1 2">
    <name type="scientific">Sphingomonas arvum</name>
    <dbReference type="NCBI Taxonomy" id="2992113"/>
    <lineage>
        <taxon>Bacteria</taxon>
        <taxon>Pseudomonadati</taxon>
        <taxon>Pseudomonadota</taxon>
        <taxon>Alphaproteobacteria</taxon>
        <taxon>Sphingomonadales</taxon>
        <taxon>Sphingomonadaceae</taxon>
        <taxon>Sphingomonas</taxon>
    </lineage>
</organism>
<dbReference type="RefSeq" id="WP_264880995.1">
    <property type="nucleotide sequence ID" value="NZ_JAPDOB010000001.1"/>
</dbReference>
<dbReference type="Proteomes" id="UP001526246">
    <property type="component" value="Unassembled WGS sequence"/>
</dbReference>
<evidence type="ECO:0000313" key="1">
    <source>
        <dbReference type="EMBL" id="MCW3796963.1"/>
    </source>
</evidence>
<protein>
    <submittedName>
        <fullName evidence="1">Uncharacterized protein</fullName>
    </submittedName>
</protein>
<keyword evidence="2" id="KW-1185">Reference proteome</keyword>
<proteinExistence type="predicted"/>
<accession>A0ABT3JD15</accession>
<name>A0ABT3JD15_9SPHN</name>
<gene>
    <name evidence="1" type="ORF">OMW55_03975</name>
</gene>
<comment type="caution">
    <text evidence="1">The sequence shown here is derived from an EMBL/GenBank/DDBJ whole genome shotgun (WGS) entry which is preliminary data.</text>
</comment>
<evidence type="ECO:0000313" key="2">
    <source>
        <dbReference type="Proteomes" id="UP001526246"/>
    </source>
</evidence>
<sequence>MELAGEAKQGEAVDGYLPAMRQADGDWQFHGAARRSSLPTHPESLSYKATHEAPLKSAFHPLRTSGGAAKLPSMSVIDGNLLAQLPLSEIAKVTFYKRDELTTDLICVDVLVGEQVWTFHEELGGWDALIGHLERLPTFDDGWFAAVSQPAFVANVTVAFSRR</sequence>
<dbReference type="EMBL" id="JAPDOB010000001">
    <property type="protein sequence ID" value="MCW3796963.1"/>
    <property type="molecule type" value="Genomic_DNA"/>
</dbReference>